<sequence length="416" mass="49147">MSLQNTDRFRYLYLGLKPPYPYPADKPTYTSYNAKEEELDGFCQECDIESNFLTATRPYIGPYHHKISERFTDGMPPRMYNYTGQQKCSQQLHNEWVQQRVEQNLRKYGLYWEVPWQKYKTKHMYVDLTRELSPHERNPLNLHYGSTDKVSSTLLITEKGCVRNVPGICDLSSRRLRTAFYEDTYPNSIHERHFKSNFEIVMWPKLKSERLEPDELCKPVDWEKHDGYEMYAFYPPVTYQYPRGLLLYTKTELEKMQTTCRTHVKTKIPEDTAIFTPHTMWPPPLECKMKLNADMQKEISAMAYEDIREKYPNVCNAPAKPFVEKRLHPSDPNSWECDYTKGQTDDQILATLGHPMVVSRDGKQWRPCKFPALHSDGYHVIHPSWYYQPSTYVKYVNESVATCNFVGKKKSWKAPM</sequence>
<dbReference type="EnsemblMetazoa" id="SMAR002118-RA">
    <property type="protein sequence ID" value="SMAR002118-PA"/>
    <property type="gene ID" value="SMAR002118"/>
</dbReference>
<organism evidence="1 2">
    <name type="scientific">Strigamia maritima</name>
    <name type="common">European centipede</name>
    <name type="synonym">Geophilus maritimus</name>
    <dbReference type="NCBI Taxonomy" id="126957"/>
    <lineage>
        <taxon>Eukaryota</taxon>
        <taxon>Metazoa</taxon>
        <taxon>Ecdysozoa</taxon>
        <taxon>Arthropoda</taxon>
        <taxon>Myriapoda</taxon>
        <taxon>Chilopoda</taxon>
        <taxon>Pleurostigmophora</taxon>
        <taxon>Geophilomorpha</taxon>
        <taxon>Linotaeniidae</taxon>
        <taxon>Strigamia</taxon>
    </lineage>
</organism>
<dbReference type="Proteomes" id="UP000014500">
    <property type="component" value="Unassembled WGS sequence"/>
</dbReference>
<dbReference type="AlphaFoldDB" id="T1IMB8"/>
<protein>
    <submittedName>
        <fullName evidence="1">Uncharacterized protein</fullName>
    </submittedName>
</protein>
<keyword evidence="2" id="KW-1185">Reference proteome</keyword>
<reference evidence="2" key="1">
    <citation type="submission" date="2011-05" db="EMBL/GenBank/DDBJ databases">
        <authorList>
            <person name="Richards S.R."/>
            <person name="Qu J."/>
            <person name="Jiang H."/>
            <person name="Jhangiani S.N."/>
            <person name="Agravi P."/>
            <person name="Goodspeed R."/>
            <person name="Gross S."/>
            <person name="Mandapat C."/>
            <person name="Jackson L."/>
            <person name="Mathew T."/>
            <person name="Pu L."/>
            <person name="Thornton R."/>
            <person name="Saada N."/>
            <person name="Wilczek-Boney K.B."/>
            <person name="Lee S."/>
            <person name="Kovar C."/>
            <person name="Wu Y."/>
            <person name="Scherer S.E."/>
            <person name="Worley K.C."/>
            <person name="Muzny D.M."/>
            <person name="Gibbs R."/>
        </authorList>
    </citation>
    <scope>NUCLEOTIDE SEQUENCE</scope>
    <source>
        <strain evidence="2">Brora</strain>
    </source>
</reference>
<evidence type="ECO:0000313" key="2">
    <source>
        <dbReference type="Proteomes" id="UP000014500"/>
    </source>
</evidence>
<reference evidence="1" key="2">
    <citation type="submission" date="2015-02" db="UniProtKB">
        <authorList>
            <consortium name="EnsemblMetazoa"/>
        </authorList>
    </citation>
    <scope>IDENTIFICATION</scope>
</reference>
<dbReference type="HOGENOM" id="CLU_661092_0_0_1"/>
<evidence type="ECO:0000313" key="1">
    <source>
        <dbReference type="EnsemblMetazoa" id="SMAR002118-PA"/>
    </source>
</evidence>
<dbReference type="EMBL" id="JH431009">
    <property type="status" value="NOT_ANNOTATED_CDS"/>
    <property type="molecule type" value="Genomic_DNA"/>
</dbReference>
<proteinExistence type="predicted"/>
<name>T1IMB8_STRMM</name>
<accession>T1IMB8</accession>